<dbReference type="AlphaFoldDB" id="B3XQ34"/>
<evidence type="ECO:0000313" key="2">
    <source>
        <dbReference type="Proteomes" id="UP000003853"/>
    </source>
</evidence>
<proteinExistence type="predicted"/>
<reference evidence="2" key="1">
    <citation type="submission" date="2008-06" db="EMBL/GenBank/DDBJ databases">
        <title>Permanent draft sequence of Lactobacillus reuteri 100-23.</title>
        <authorList>
            <consortium name="US DOE Joint Genome Institute"/>
            <person name="Copeland A."/>
            <person name="Lucas S."/>
            <person name="Lapidus A."/>
            <person name="Barry K."/>
            <person name="Detter J.C."/>
            <person name="Glavina del Rio T."/>
            <person name="Hammon N."/>
            <person name="Israni S."/>
            <person name="Dalin E."/>
            <person name="Tice H."/>
            <person name="Pitluck S."/>
            <person name="Sun H."/>
            <person name="Schmutz J."/>
            <person name="Larimer F."/>
            <person name="Land M."/>
            <person name="Hauser L."/>
            <person name="Walter J."/>
            <person name="Heng N.C.K."/>
            <person name="Tannock G.W."/>
            <person name="Richardson P."/>
        </authorList>
    </citation>
    <scope>NUCLEOTIDE SEQUENCE [LARGE SCALE GENOMIC DNA]</scope>
    <source>
        <strain evidence="2">DSM 17509 / CIP 109821 / 100-23</strain>
    </source>
</reference>
<dbReference type="PATRIC" id="fig|349123.13.peg.149"/>
<organism evidence="1 2">
    <name type="scientific">Limosilactobacillus reuteri subsp. rodentium (strain DSM 17509 / CIP 109821 / 100-23)</name>
    <name type="common">Lactobacillus reuteri</name>
    <dbReference type="NCBI Taxonomy" id="349123"/>
    <lineage>
        <taxon>Bacteria</taxon>
        <taxon>Bacillati</taxon>
        <taxon>Bacillota</taxon>
        <taxon>Bacilli</taxon>
        <taxon>Lactobacillales</taxon>
        <taxon>Lactobacillaceae</taxon>
        <taxon>Limosilactobacillus</taxon>
    </lineage>
</organism>
<gene>
    <name evidence="1" type="ORF">Lreu23DRAFT_3146</name>
</gene>
<dbReference type="EMBL" id="AAPZ02000002">
    <property type="protein sequence ID" value="EDX41635.1"/>
    <property type="molecule type" value="Genomic_DNA"/>
</dbReference>
<accession>B3XQ34</accession>
<name>B3XQ34_LIMR1</name>
<protein>
    <submittedName>
        <fullName evidence="1">Uncharacterized protein</fullName>
    </submittedName>
</protein>
<evidence type="ECO:0000313" key="1">
    <source>
        <dbReference type="EMBL" id="EDX41635.1"/>
    </source>
</evidence>
<dbReference type="Proteomes" id="UP000003853">
    <property type="component" value="Unassembled WGS sequence"/>
</dbReference>
<dbReference type="RefSeq" id="WP_003665997.1">
    <property type="nucleotide sequence ID" value="NZ_AAPZ02000002.1"/>
</dbReference>
<comment type="caution">
    <text evidence="1">The sequence shown here is derived from an EMBL/GenBank/DDBJ whole genome shotgun (WGS) entry which is preliminary data.</text>
</comment>
<sequence>MFELIGIIERGSWYQVSFLQSDGKTLETHKVNGWKQLNRFLKYNNIFHIAGAPLILPANNYVINEIVSEQTIERED</sequence>